<comment type="caution">
    <text evidence="2">The sequence shown here is derived from an EMBL/GenBank/DDBJ whole genome shotgun (WGS) entry which is preliminary data.</text>
</comment>
<protein>
    <submittedName>
        <fullName evidence="2">Uncharacterized protein</fullName>
    </submittedName>
</protein>
<proteinExistence type="predicted"/>
<organism evidence="2 3">
    <name type="scientific">Mycena albidolilacea</name>
    <dbReference type="NCBI Taxonomy" id="1033008"/>
    <lineage>
        <taxon>Eukaryota</taxon>
        <taxon>Fungi</taxon>
        <taxon>Dikarya</taxon>
        <taxon>Basidiomycota</taxon>
        <taxon>Agaricomycotina</taxon>
        <taxon>Agaricomycetes</taxon>
        <taxon>Agaricomycetidae</taxon>
        <taxon>Agaricales</taxon>
        <taxon>Marasmiineae</taxon>
        <taxon>Mycenaceae</taxon>
        <taxon>Mycena</taxon>
    </lineage>
</organism>
<name>A0AAD6ZWY0_9AGAR</name>
<feature type="coiled-coil region" evidence="1">
    <location>
        <begin position="685"/>
        <end position="712"/>
    </location>
</feature>
<dbReference type="Gene3D" id="2.120.10.70">
    <property type="entry name" value="Fucose-specific lectin"/>
    <property type="match status" value="3"/>
</dbReference>
<dbReference type="AlphaFoldDB" id="A0AAD6ZWY0"/>
<dbReference type="EMBL" id="JARIHO010000024">
    <property type="protein sequence ID" value="KAJ7342772.1"/>
    <property type="molecule type" value="Genomic_DNA"/>
</dbReference>
<evidence type="ECO:0000313" key="2">
    <source>
        <dbReference type="EMBL" id="KAJ7342772.1"/>
    </source>
</evidence>
<dbReference type="SUPFAM" id="SSF89372">
    <property type="entry name" value="Fucose-specific lectin"/>
    <property type="match status" value="2"/>
</dbReference>
<keyword evidence="3" id="KW-1185">Reference proteome</keyword>
<sequence length="821" mass="89883">MSSQSFSSMAAVVWPEDDLRVYMQTSDNSETWAYKRSSDWSLTSRSLAPFTVTTWSDTTDIHLPPQNNYTIQKYSGSFNGNWVKDQYSISAADPLINMTALSCPGPRIKLYVQSNDNSLLDFSYAPGAFARDMSACIVATAMLPNCGLSALLQNSGNDYSIHVYYGNFHHILQDRGVGFADEPLATRFSHCTIDVTDLIPRALSVPKLIGTDLAVPGDTKLTSQLNNPPSTQRPMAIAATGWYASETLCTLEHLVLSLLGEVGSTQNVSVFSQKRDNVLQEMRYDGQNWTLTGFIQSDVMPGTAMAEVHNDNASVVLADTVDRLAIDWVWKPAVRICQAATVTPIAATTWSNGADVRLYFQDKTNHVREFCITFRNGDLYDGDWVLGDLKMTGFLPGSIYQFVSNPERNEAGTNTTIAAFRSTPWGFISLYWAGSDKVLRQRGMYHNQWLIADLIGDLSSCGPLGAALVGPFTLTQLGAQRDCLSSNITDLGAQNGALAEFCQKMSDRLPMELKPLAEAAVGGIQTLADSVEQLSTASGTTFDQRVKDCHDQSVTVAKQFKDLYNKAHTILANATNLATDITYQQSTIGLKKDRVKELLAISKVMREGEEKVVRMKQDEFTANQSHIDKLQKANKDAEEKRDDTEKLRIIRDVLTLGLGEAGDWGSLNDAMKYADQLIGYADTAIKASTKAKDEAQATVDALNAELTQYTQLKSDLEDFDPVLQSQLTSMTTLAKQIHELENRAFDAGLALGSLVGKSSVLPVLHTAQQLATSVVAIETVAETDNRLSGVFVDNPDTMDAFLQAIANSPVQASETDDEGLV</sequence>
<reference evidence="2" key="1">
    <citation type="submission" date="2023-03" db="EMBL/GenBank/DDBJ databases">
        <title>Massive genome expansion in bonnet fungi (Mycena s.s.) driven by repeated elements and novel gene families across ecological guilds.</title>
        <authorList>
            <consortium name="Lawrence Berkeley National Laboratory"/>
            <person name="Harder C.B."/>
            <person name="Miyauchi S."/>
            <person name="Viragh M."/>
            <person name="Kuo A."/>
            <person name="Thoen E."/>
            <person name="Andreopoulos B."/>
            <person name="Lu D."/>
            <person name="Skrede I."/>
            <person name="Drula E."/>
            <person name="Henrissat B."/>
            <person name="Morin E."/>
            <person name="Kohler A."/>
            <person name="Barry K."/>
            <person name="LaButti K."/>
            <person name="Morin E."/>
            <person name="Salamov A."/>
            <person name="Lipzen A."/>
            <person name="Mereny Z."/>
            <person name="Hegedus B."/>
            <person name="Baldrian P."/>
            <person name="Stursova M."/>
            <person name="Weitz H."/>
            <person name="Taylor A."/>
            <person name="Grigoriev I.V."/>
            <person name="Nagy L.G."/>
            <person name="Martin F."/>
            <person name="Kauserud H."/>
        </authorList>
    </citation>
    <scope>NUCLEOTIDE SEQUENCE</scope>
    <source>
        <strain evidence="2">CBHHK002</strain>
    </source>
</reference>
<gene>
    <name evidence="2" type="ORF">DFH08DRAFT_962813</name>
</gene>
<evidence type="ECO:0000256" key="1">
    <source>
        <dbReference type="SAM" id="Coils"/>
    </source>
</evidence>
<evidence type="ECO:0000313" key="3">
    <source>
        <dbReference type="Proteomes" id="UP001218218"/>
    </source>
</evidence>
<feature type="coiled-coil region" evidence="1">
    <location>
        <begin position="623"/>
        <end position="650"/>
    </location>
</feature>
<dbReference type="Proteomes" id="UP001218218">
    <property type="component" value="Unassembled WGS sequence"/>
</dbReference>
<accession>A0AAD6ZWY0</accession>
<keyword evidence="1" id="KW-0175">Coiled coil</keyword>